<comment type="caution">
    <text evidence="8">The sequence shown here is derived from an EMBL/GenBank/DDBJ whole genome shotgun (WGS) entry which is preliminary data.</text>
</comment>
<dbReference type="AlphaFoldDB" id="M5U971"/>
<keyword evidence="2 4" id="KW-0479">Metal-binding</keyword>
<organism evidence="8 9">
    <name type="scientific">Rhodopirellula sallentina SM41</name>
    <dbReference type="NCBI Taxonomy" id="1263870"/>
    <lineage>
        <taxon>Bacteria</taxon>
        <taxon>Pseudomonadati</taxon>
        <taxon>Planctomycetota</taxon>
        <taxon>Planctomycetia</taxon>
        <taxon>Pirellulales</taxon>
        <taxon>Pirellulaceae</taxon>
        <taxon>Rhodopirellula</taxon>
    </lineage>
</organism>
<evidence type="ECO:0000256" key="1">
    <source>
        <dbReference type="ARBA" id="ARBA00022617"/>
    </source>
</evidence>
<feature type="domain" description="Cytochrome c" evidence="6">
    <location>
        <begin position="333"/>
        <end position="518"/>
    </location>
</feature>
<evidence type="ECO:0000256" key="3">
    <source>
        <dbReference type="ARBA" id="ARBA00023004"/>
    </source>
</evidence>
<keyword evidence="1 4" id="KW-0349">Heme</keyword>
<dbReference type="PROSITE" id="PS51820">
    <property type="entry name" value="PA14"/>
    <property type="match status" value="1"/>
</dbReference>
<feature type="chain" id="PRO_5004073299" evidence="5">
    <location>
        <begin position="26"/>
        <end position="1198"/>
    </location>
</feature>
<dbReference type="SUPFAM" id="SSF56988">
    <property type="entry name" value="Anthrax protective antigen"/>
    <property type="match status" value="1"/>
</dbReference>
<gene>
    <name evidence="8" type="ORF">RSSM_00620</name>
</gene>
<evidence type="ECO:0000256" key="5">
    <source>
        <dbReference type="SAM" id="SignalP"/>
    </source>
</evidence>
<dbReference type="Proteomes" id="UP000011885">
    <property type="component" value="Unassembled WGS sequence"/>
</dbReference>
<reference evidence="8 9" key="1">
    <citation type="journal article" date="2013" name="Mar. Genomics">
        <title>Expression of sulfatases in Rhodopirellula baltica and the diversity of sulfatases in the genus Rhodopirellula.</title>
        <authorList>
            <person name="Wegner C.E."/>
            <person name="Richter-Heitmann T."/>
            <person name="Klindworth A."/>
            <person name="Klockow C."/>
            <person name="Richter M."/>
            <person name="Achstetter T."/>
            <person name="Glockner F.O."/>
            <person name="Harder J."/>
        </authorList>
    </citation>
    <scope>NUCLEOTIDE SEQUENCE [LARGE SCALE GENOMIC DNA]</scope>
    <source>
        <strain evidence="8 9">SM41</strain>
    </source>
</reference>
<dbReference type="GO" id="GO:0016787">
    <property type="term" value="F:hydrolase activity"/>
    <property type="evidence" value="ECO:0007669"/>
    <property type="project" value="InterPro"/>
</dbReference>
<accession>M5U971</accession>
<evidence type="ECO:0000313" key="9">
    <source>
        <dbReference type="Proteomes" id="UP000011885"/>
    </source>
</evidence>
<dbReference type="Pfam" id="PF07691">
    <property type="entry name" value="PA14"/>
    <property type="match status" value="1"/>
</dbReference>
<evidence type="ECO:0000256" key="2">
    <source>
        <dbReference type="ARBA" id="ARBA00022723"/>
    </source>
</evidence>
<dbReference type="Gene3D" id="2.60.120.560">
    <property type="entry name" value="Exo-inulinase, domain 1"/>
    <property type="match status" value="1"/>
</dbReference>
<evidence type="ECO:0000259" key="6">
    <source>
        <dbReference type="PROSITE" id="PS51007"/>
    </source>
</evidence>
<dbReference type="Pfam" id="PF13442">
    <property type="entry name" value="Cytochrome_CBB3"/>
    <property type="match status" value="1"/>
</dbReference>
<feature type="domain" description="PA14" evidence="7">
    <location>
        <begin position="521"/>
        <end position="660"/>
    </location>
</feature>
<dbReference type="InterPro" id="IPR010496">
    <property type="entry name" value="AL/BT2_dom"/>
</dbReference>
<keyword evidence="5" id="KW-0732">Signal</keyword>
<dbReference type="PATRIC" id="fig|1263870.3.peg.678"/>
<dbReference type="GO" id="GO:0046872">
    <property type="term" value="F:metal ion binding"/>
    <property type="evidence" value="ECO:0007669"/>
    <property type="project" value="UniProtKB-KW"/>
</dbReference>
<dbReference type="InterPro" id="IPR037524">
    <property type="entry name" value="PA14/GLEYA"/>
</dbReference>
<dbReference type="SMART" id="SM00758">
    <property type="entry name" value="PA14"/>
    <property type="match status" value="1"/>
</dbReference>
<protein>
    <submittedName>
        <fullName evidence="8">Secreted protein containing DUF1080</fullName>
    </submittedName>
</protein>
<evidence type="ECO:0000313" key="8">
    <source>
        <dbReference type="EMBL" id="EMI57980.1"/>
    </source>
</evidence>
<dbReference type="RefSeq" id="WP_008674241.1">
    <property type="nucleotide sequence ID" value="NZ_ANOH01000050.1"/>
</dbReference>
<evidence type="ECO:0000256" key="4">
    <source>
        <dbReference type="PROSITE-ProRule" id="PRU00433"/>
    </source>
</evidence>
<dbReference type="Pfam" id="PF06439">
    <property type="entry name" value="3keto-disac_hyd"/>
    <property type="match status" value="1"/>
</dbReference>
<dbReference type="InterPro" id="IPR011658">
    <property type="entry name" value="PA14_dom"/>
</dbReference>
<sequence>MNCLLNRWRSSRLLLLLIVSVGSFSAIDDRSAFATGTPDPSVAEQDPDFAIQGEYVGDNRAMQVIAAGDGDFDLVIYEGGLPGAGAQGEPRRIESDIDTVEELIESMGMKKVERKSPTLGREAPDGAIVLFDGSPESVEKHWQNGRLSDDGLLMEGTRTKQRFRDYSLHVEFRTPYAPNARGQKRGNSGIYHQGRFETQILDSFGLEGLDNEAGGIYTVSSPSVNACFPPLQWQTYDVDFTAARYDADGKKTSNARLTVRLNGIMVQNDVEVPGPTRAASLKSGPEPGPIVLQNHSDPVRFRNIWVMPRDAEREAARPIVAGFERFVGTESTSIADAGEVLIASLACGACHAYDESLTPSQRGPDLSEVAGRVRADAMVSMIADPHQTKMGTTMPDPWPNADAATRQRNANAVASYLTLRGKGRLADRVVSQRLADQGEKLYHEIGCVACHGPLGKDAGKTPFSTTVPLGQTHRKYTVPSLIHFLQNCTDIRGGSRMPAMVGSAQEVAAVAAYLTAETSVGENEGLLTRSVYRGKWKKLPNFDELEPVATSEVGTLKIDDIKPGNFFGVVFEANISIENDGDYTFTLSSDDGSALQIGEHRLAHDGIHASNSREATFSLKAGVYPVRIEYFDGGGQIGLSVQMSDPRLGRDDIAAWITDGDEGGPVDLLPSVFQPDETLVSLGRELFQSAQCVNCHAFDDDELGDAKMALPLDQLVPSKGCLADDVKSPAVDYGLGATQLTAIESALDRRRSGESTEPDDTRRVHATLMALNCYACHDRESIGGVETIRGEFFHSTVPEMGLEGRLPPSLTGVADKLNDRYLKDVLEEGANARGYMHTRMPAFGYEALSELHAALVKLDRSDEVETYEATKTLQQVQIDGRKLCGNAGLSCIKCHSYNGNDAGGLGAIDMLMMPQRLRHEWFQRYLQDPTKYRPGTRMPNSFVDGRSALVDIDGGDPARQIDAIWQYLLMGTDAKEPQGLNQKAIVLTAAQRPRIYRNFFTGVSPRGIGVGYPEEVNVIWDAEQMSLARVWKNGFVDASKHWRGRGQGSQQPLGDAVVSVDAGSPLAVLSGAAESWPKESGRDRGYQMRGYRLDKEGNPKFRYSIGEIAVEDYPVPDENGLRREFVIENPEAPSDGVLVWRIAQGKIEPVDEGYRIDGRLVVSVDGVDVQLIDVDGSQSLRAVIPAGTATKVTQVIRW</sequence>
<dbReference type="InterPro" id="IPR036909">
    <property type="entry name" value="Cyt_c-like_dom_sf"/>
</dbReference>
<proteinExistence type="predicted"/>
<dbReference type="Gene3D" id="1.10.760.10">
    <property type="entry name" value="Cytochrome c-like domain"/>
    <property type="match status" value="4"/>
</dbReference>
<dbReference type="PANTHER" id="PTHR33546:SF1">
    <property type="entry name" value="LARGE, MULTIFUNCTIONAL SECRETED PROTEIN"/>
    <property type="match status" value="1"/>
</dbReference>
<dbReference type="SUPFAM" id="SSF46626">
    <property type="entry name" value="Cytochrome c"/>
    <property type="match status" value="3"/>
</dbReference>
<keyword evidence="9" id="KW-1185">Reference proteome</keyword>
<dbReference type="InterPro" id="IPR036280">
    <property type="entry name" value="Multihaem_cyt_sf"/>
</dbReference>
<feature type="domain" description="Cytochrome c" evidence="6">
    <location>
        <begin position="678"/>
        <end position="863"/>
    </location>
</feature>
<dbReference type="GO" id="GO:0020037">
    <property type="term" value="F:heme binding"/>
    <property type="evidence" value="ECO:0007669"/>
    <property type="project" value="InterPro"/>
</dbReference>
<dbReference type="SUPFAM" id="SSF48695">
    <property type="entry name" value="Multiheme cytochromes"/>
    <property type="match status" value="1"/>
</dbReference>
<evidence type="ECO:0000259" key="7">
    <source>
        <dbReference type="PROSITE" id="PS51820"/>
    </source>
</evidence>
<dbReference type="GO" id="GO:0009055">
    <property type="term" value="F:electron transfer activity"/>
    <property type="evidence" value="ECO:0007669"/>
    <property type="project" value="InterPro"/>
</dbReference>
<dbReference type="EMBL" id="ANOH01000050">
    <property type="protein sequence ID" value="EMI57980.1"/>
    <property type="molecule type" value="Genomic_DNA"/>
</dbReference>
<name>M5U971_9BACT</name>
<dbReference type="Gene3D" id="3.90.182.10">
    <property type="entry name" value="Toxin - Anthrax Protective Antigen,domain 1"/>
    <property type="match status" value="1"/>
</dbReference>
<dbReference type="PROSITE" id="PS51007">
    <property type="entry name" value="CYTC"/>
    <property type="match status" value="2"/>
</dbReference>
<dbReference type="InterPro" id="IPR009056">
    <property type="entry name" value="Cyt_c-like_dom"/>
</dbReference>
<dbReference type="PANTHER" id="PTHR33546">
    <property type="entry name" value="LARGE, MULTIFUNCTIONAL SECRETED PROTEIN-RELATED"/>
    <property type="match status" value="1"/>
</dbReference>
<feature type="signal peptide" evidence="5">
    <location>
        <begin position="1"/>
        <end position="25"/>
    </location>
</feature>
<keyword evidence="3 4" id="KW-0408">Iron</keyword>